<dbReference type="FunFam" id="3.40.640.10:FF:000046">
    <property type="entry name" value="Cystathionine gamma-lyase"/>
    <property type="match status" value="1"/>
</dbReference>
<dbReference type="GO" id="GO:0018826">
    <property type="term" value="F:methionine gamma-lyase activity"/>
    <property type="evidence" value="ECO:0007669"/>
    <property type="project" value="UniProtKB-EC"/>
</dbReference>
<evidence type="ECO:0000256" key="10">
    <source>
        <dbReference type="RuleBase" id="RU362118"/>
    </source>
</evidence>
<feature type="region of interest" description="Disordered" evidence="11">
    <location>
        <begin position="337"/>
        <end position="358"/>
    </location>
</feature>
<sequence length="484" mass="52051">MSTTSHFSAEDSEGPCQSGFSTQQIHAGRIPDESIRPVREPVYVSVAFGFDSFAQAREVFAQRQPGLTYSRTGNPTVGLLERRLASLEDGVGAVATASGQAAITLSVLALAGRSSQSPDGQPHPEAPAGHVVASNRIYGGTADLLNDSLAEAGITTTWVNPHDPQQWGEAITERTRAFLVESIANPHADLPDIPALAEVAHRHGVALIVDNTLATPYLLQPARLGADLVVHSVTKYLVGNGSSLGGAVIVTDNFHPSQRPELWPQLTTPRPRFGPQSLVEKYGEAGSVLHLLRAQLLNDVGPVLSALNAQQALEGIETLDLRLPRHSQTATELARRLEQHPGVRSVSHPSLESHPNKDIAERDFTRGTGAVFSFELNTDSAGVERFFNSLQLFTLAVNLGDSRSLITHPLTTTHCRLSEELRIAGQINETTVRLAVGREDVDDLWHDLKQGLDQLVQANQPASEQVWADASTTKAEESAKAALS</sequence>
<dbReference type="GO" id="GO:0003961">
    <property type="term" value="F:O-acetylhomoserine aminocarboxypropyltransferase activity"/>
    <property type="evidence" value="ECO:0007669"/>
    <property type="project" value="TreeGrafter"/>
</dbReference>
<evidence type="ECO:0000313" key="13">
    <source>
        <dbReference type="Proteomes" id="UP001224674"/>
    </source>
</evidence>
<dbReference type="Pfam" id="PF01053">
    <property type="entry name" value="Cys_Met_Meta_PP"/>
    <property type="match status" value="1"/>
</dbReference>
<dbReference type="PANTHER" id="PTHR43797:SF2">
    <property type="entry name" value="HOMOCYSTEINE_CYSTEINE SYNTHASE"/>
    <property type="match status" value="1"/>
</dbReference>
<evidence type="ECO:0000256" key="4">
    <source>
        <dbReference type="ARBA" id="ARBA00022898"/>
    </source>
</evidence>
<feature type="region of interest" description="Disordered" evidence="11">
    <location>
        <begin position="1"/>
        <end position="31"/>
    </location>
</feature>
<evidence type="ECO:0000313" key="12">
    <source>
        <dbReference type="EMBL" id="WGH93407.1"/>
    </source>
</evidence>
<proteinExistence type="inferred from homology"/>
<dbReference type="CDD" id="cd00614">
    <property type="entry name" value="CGS_like"/>
    <property type="match status" value="1"/>
</dbReference>
<dbReference type="SUPFAM" id="SSF53383">
    <property type="entry name" value="PLP-dependent transferases"/>
    <property type="match status" value="1"/>
</dbReference>
<evidence type="ECO:0000256" key="8">
    <source>
        <dbReference type="ARBA" id="ARBA00052699"/>
    </source>
</evidence>
<dbReference type="InterPro" id="IPR015422">
    <property type="entry name" value="PyrdxlP-dep_Trfase_small"/>
</dbReference>
<evidence type="ECO:0000256" key="7">
    <source>
        <dbReference type="ARBA" id="ARBA00048780"/>
    </source>
</evidence>
<reference evidence="12 13" key="1">
    <citation type="submission" date="2023-03" db="EMBL/GenBank/DDBJ databases">
        <title>Complete genome sequences of several Auritidibacter ignavus strains isolated from ear infections.</title>
        <authorList>
            <person name="Baehr T."/>
            <person name="Baumhoegger A.M."/>
        </authorList>
    </citation>
    <scope>NUCLEOTIDE SEQUENCE [LARGE SCALE GENOMIC DNA]</scope>
    <source>
        <strain evidence="12 13">BABAE-6</strain>
    </source>
</reference>
<evidence type="ECO:0000256" key="1">
    <source>
        <dbReference type="ARBA" id="ARBA00001933"/>
    </source>
</evidence>
<evidence type="ECO:0000256" key="3">
    <source>
        <dbReference type="ARBA" id="ARBA00022679"/>
    </source>
</evidence>
<dbReference type="Gene3D" id="3.90.1150.10">
    <property type="entry name" value="Aspartate Aminotransferase, domain 1"/>
    <property type="match status" value="1"/>
</dbReference>
<evidence type="ECO:0000256" key="6">
    <source>
        <dbReference type="ARBA" id="ARBA00047199"/>
    </source>
</evidence>
<feature type="modified residue" description="N6-(pyridoxal phosphate)lysine" evidence="9">
    <location>
        <position position="235"/>
    </location>
</feature>
<dbReference type="AlphaFoldDB" id="A0AAJ6AK01"/>
<dbReference type="InterPro" id="IPR006235">
    <property type="entry name" value="OAc-hSer/O-AcSer_sulfhydrylase"/>
</dbReference>
<comment type="cofactor">
    <cofactor evidence="1 10">
        <name>pyridoxal 5'-phosphate</name>
        <dbReference type="ChEBI" id="CHEBI:597326"/>
    </cofactor>
</comment>
<accession>A0AAJ6AK01</accession>
<dbReference type="GO" id="GO:0030170">
    <property type="term" value="F:pyridoxal phosphate binding"/>
    <property type="evidence" value="ECO:0007669"/>
    <property type="project" value="InterPro"/>
</dbReference>
<dbReference type="EC" id="4.4.1.2" evidence="5"/>
<name>A0AAJ6AK01_9MICC</name>
<evidence type="ECO:0000256" key="2">
    <source>
        <dbReference type="ARBA" id="ARBA00009077"/>
    </source>
</evidence>
<evidence type="ECO:0000256" key="9">
    <source>
        <dbReference type="PIRSR" id="PIRSR001434-2"/>
    </source>
</evidence>
<dbReference type="GO" id="GO:0019346">
    <property type="term" value="P:transsulfuration"/>
    <property type="evidence" value="ECO:0007669"/>
    <property type="project" value="InterPro"/>
</dbReference>
<dbReference type="InterPro" id="IPR000277">
    <property type="entry name" value="Cys/Met-Metab_PyrdxlP-dep_enz"/>
</dbReference>
<dbReference type="GO" id="GO:0005737">
    <property type="term" value="C:cytoplasm"/>
    <property type="evidence" value="ECO:0007669"/>
    <property type="project" value="TreeGrafter"/>
</dbReference>
<dbReference type="InterPro" id="IPR015421">
    <property type="entry name" value="PyrdxlP-dep_Trfase_major"/>
</dbReference>
<gene>
    <name evidence="12" type="ORF">QDX21_00880</name>
</gene>
<keyword evidence="3 12" id="KW-0808">Transferase</keyword>
<comment type="catalytic activity">
    <reaction evidence="7">
        <text>L-homocysteine + H2O = 2-oxobutanoate + hydrogen sulfide + NH4(+) + H(+)</text>
        <dbReference type="Rhea" id="RHEA:14501"/>
        <dbReference type="ChEBI" id="CHEBI:15377"/>
        <dbReference type="ChEBI" id="CHEBI:15378"/>
        <dbReference type="ChEBI" id="CHEBI:16763"/>
        <dbReference type="ChEBI" id="CHEBI:28938"/>
        <dbReference type="ChEBI" id="CHEBI:29919"/>
        <dbReference type="ChEBI" id="CHEBI:58199"/>
        <dbReference type="EC" id="4.4.1.2"/>
    </reaction>
    <physiologicalReaction direction="left-to-right" evidence="7">
        <dbReference type="Rhea" id="RHEA:14502"/>
    </physiologicalReaction>
</comment>
<dbReference type="GO" id="GO:0004124">
    <property type="term" value="F:cysteine synthase activity"/>
    <property type="evidence" value="ECO:0007669"/>
    <property type="project" value="TreeGrafter"/>
</dbReference>
<dbReference type="GO" id="GO:0006535">
    <property type="term" value="P:cysteine biosynthetic process from serine"/>
    <property type="evidence" value="ECO:0007669"/>
    <property type="project" value="TreeGrafter"/>
</dbReference>
<protein>
    <recommendedName>
        <fullName evidence="5">homocysteine desulfhydrase</fullName>
        <ecNumber evidence="5">4.4.1.2</ecNumber>
    </recommendedName>
    <alternativeName>
        <fullName evidence="6">Homocysteine desulfhydrase</fullName>
    </alternativeName>
</protein>
<evidence type="ECO:0000256" key="5">
    <source>
        <dbReference type="ARBA" id="ARBA00047175"/>
    </source>
</evidence>
<dbReference type="GO" id="GO:0047982">
    <property type="term" value="F:homocysteine desulfhydrase activity"/>
    <property type="evidence" value="ECO:0007669"/>
    <property type="project" value="UniProtKB-EC"/>
</dbReference>
<dbReference type="GO" id="GO:0071269">
    <property type="term" value="P:L-homocysteine biosynthetic process"/>
    <property type="evidence" value="ECO:0007669"/>
    <property type="project" value="TreeGrafter"/>
</dbReference>
<keyword evidence="13" id="KW-1185">Reference proteome</keyword>
<dbReference type="Gene3D" id="3.40.640.10">
    <property type="entry name" value="Type I PLP-dependent aspartate aminotransferase-like (Major domain)"/>
    <property type="match status" value="1"/>
</dbReference>
<dbReference type="Proteomes" id="UP001224674">
    <property type="component" value="Chromosome"/>
</dbReference>
<evidence type="ECO:0000256" key="11">
    <source>
        <dbReference type="SAM" id="MobiDB-lite"/>
    </source>
</evidence>
<organism evidence="12 13">
    <name type="scientific">Auritidibacter ignavus</name>
    <dbReference type="NCBI Taxonomy" id="678932"/>
    <lineage>
        <taxon>Bacteria</taxon>
        <taxon>Bacillati</taxon>
        <taxon>Actinomycetota</taxon>
        <taxon>Actinomycetes</taxon>
        <taxon>Micrococcales</taxon>
        <taxon>Micrococcaceae</taxon>
        <taxon>Auritidibacter</taxon>
    </lineage>
</organism>
<keyword evidence="4 9" id="KW-0663">Pyridoxal phosphate</keyword>
<dbReference type="PANTHER" id="PTHR43797">
    <property type="entry name" value="HOMOCYSTEINE/CYSTEINE SYNTHASE"/>
    <property type="match status" value="1"/>
</dbReference>
<dbReference type="EMBL" id="CP122566">
    <property type="protein sequence ID" value="WGH93407.1"/>
    <property type="molecule type" value="Genomic_DNA"/>
</dbReference>
<dbReference type="PIRSF" id="PIRSF001434">
    <property type="entry name" value="CGS"/>
    <property type="match status" value="1"/>
</dbReference>
<dbReference type="RefSeq" id="WP_279674920.1">
    <property type="nucleotide sequence ID" value="NZ_CP122566.1"/>
</dbReference>
<dbReference type="InterPro" id="IPR015424">
    <property type="entry name" value="PyrdxlP-dep_Trfase"/>
</dbReference>
<comment type="similarity">
    <text evidence="2 10">Belongs to the trans-sulfuration enzymes family.</text>
</comment>
<comment type="catalytic activity">
    <reaction evidence="8">
        <text>L-methionine + H2O = methanethiol + 2-oxobutanoate + NH4(+)</text>
        <dbReference type="Rhea" id="RHEA:23800"/>
        <dbReference type="ChEBI" id="CHEBI:15377"/>
        <dbReference type="ChEBI" id="CHEBI:16007"/>
        <dbReference type="ChEBI" id="CHEBI:16763"/>
        <dbReference type="ChEBI" id="CHEBI:28938"/>
        <dbReference type="ChEBI" id="CHEBI:57844"/>
        <dbReference type="EC" id="4.4.1.11"/>
    </reaction>
    <physiologicalReaction direction="left-to-right" evidence="8">
        <dbReference type="Rhea" id="RHEA:23801"/>
    </physiologicalReaction>
</comment>